<evidence type="ECO:0000256" key="2">
    <source>
        <dbReference type="ARBA" id="ARBA00010663"/>
    </source>
</evidence>
<keyword evidence="13" id="KW-1185">Reference proteome</keyword>
<dbReference type="PROSITE" id="PS00237">
    <property type="entry name" value="G_PROTEIN_RECEP_F1_1"/>
    <property type="match status" value="1"/>
</dbReference>
<dbReference type="SUPFAM" id="SSF81321">
    <property type="entry name" value="Family A G protein-coupled receptor-like"/>
    <property type="match status" value="1"/>
</dbReference>
<dbReference type="SMART" id="SM01381">
    <property type="entry name" value="7TM_GPCR_Srsx"/>
    <property type="match status" value="1"/>
</dbReference>
<organism evidence="12 13">
    <name type="scientific">Folsomia candida</name>
    <name type="common">Springtail</name>
    <dbReference type="NCBI Taxonomy" id="158441"/>
    <lineage>
        <taxon>Eukaryota</taxon>
        <taxon>Metazoa</taxon>
        <taxon>Ecdysozoa</taxon>
        <taxon>Arthropoda</taxon>
        <taxon>Hexapoda</taxon>
        <taxon>Collembola</taxon>
        <taxon>Entomobryomorpha</taxon>
        <taxon>Isotomoidea</taxon>
        <taxon>Isotomidae</taxon>
        <taxon>Proisotominae</taxon>
        <taxon>Folsomia</taxon>
    </lineage>
</organism>
<reference evidence="12 13" key="1">
    <citation type="submission" date="2015-12" db="EMBL/GenBank/DDBJ databases">
        <title>The genome of Folsomia candida.</title>
        <authorList>
            <person name="Faddeeva A."/>
            <person name="Derks M.F."/>
            <person name="Anvar Y."/>
            <person name="Smit S."/>
            <person name="Van Straalen N."/>
            <person name="Roelofs D."/>
        </authorList>
    </citation>
    <scope>NUCLEOTIDE SEQUENCE [LARGE SCALE GENOMIC DNA]</scope>
    <source>
        <strain evidence="12 13">VU population</strain>
        <tissue evidence="12">Whole body</tissue>
    </source>
</reference>
<dbReference type="InterPro" id="IPR000276">
    <property type="entry name" value="GPCR_Rhodpsn"/>
</dbReference>
<evidence type="ECO:0000259" key="11">
    <source>
        <dbReference type="PROSITE" id="PS50262"/>
    </source>
</evidence>
<protein>
    <submittedName>
        <fullName evidence="12">Neuropeptide Y receptor</fullName>
    </submittedName>
</protein>
<feature type="transmembrane region" description="Helical" evidence="10">
    <location>
        <begin position="150"/>
        <end position="170"/>
    </location>
</feature>
<keyword evidence="4 10" id="KW-1133">Transmembrane helix</keyword>
<evidence type="ECO:0000256" key="7">
    <source>
        <dbReference type="ARBA" id="ARBA00023170"/>
    </source>
</evidence>
<keyword evidence="8 9" id="KW-0807">Transducer</keyword>
<feature type="domain" description="G-protein coupled receptors family 1 profile" evidence="11">
    <location>
        <begin position="89"/>
        <end position="351"/>
    </location>
</feature>
<proteinExistence type="inferred from homology"/>
<dbReference type="GO" id="GO:0004930">
    <property type="term" value="F:G protein-coupled receptor activity"/>
    <property type="evidence" value="ECO:0007669"/>
    <property type="project" value="UniProtKB-KW"/>
</dbReference>
<dbReference type="PROSITE" id="PS50262">
    <property type="entry name" value="G_PROTEIN_RECEP_F1_2"/>
    <property type="match status" value="1"/>
</dbReference>
<dbReference type="PANTHER" id="PTHR45695:SF15">
    <property type="entry name" value="OPSIN RH2"/>
    <property type="match status" value="1"/>
</dbReference>
<comment type="similarity">
    <text evidence="2 9">Belongs to the G-protein coupled receptor 1 family.</text>
</comment>
<dbReference type="Pfam" id="PF00001">
    <property type="entry name" value="7tm_1"/>
    <property type="match status" value="1"/>
</dbReference>
<dbReference type="OrthoDB" id="2101615at2759"/>
<evidence type="ECO:0000256" key="9">
    <source>
        <dbReference type="RuleBase" id="RU000688"/>
    </source>
</evidence>
<evidence type="ECO:0000256" key="6">
    <source>
        <dbReference type="ARBA" id="ARBA00023136"/>
    </source>
</evidence>
<dbReference type="Proteomes" id="UP000198287">
    <property type="component" value="Unassembled WGS sequence"/>
</dbReference>
<evidence type="ECO:0000256" key="10">
    <source>
        <dbReference type="SAM" id="Phobius"/>
    </source>
</evidence>
<comment type="caution">
    <text evidence="12">The sequence shown here is derived from an EMBL/GenBank/DDBJ whole genome shotgun (WGS) entry which is preliminary data.</text>
</comment>
<dbReference type="AlphaFoldDB" id="A0A226F0R9"/>
<evidence type="ECO:0000313" key="13">
    <source>
        <dbReference type="Proteomes" id="UP000198287"/>
    </source>
</evidence>
<dbReference type="Gene3D" id="1.20.1070.10">
    <property type="entry name" value="Rhodopsin 7-helix transmembrane proteins"/>
    <property type="match status" value="1"/>
</dbReference>
<dbReference type="EMBL" id="LNIX01000001">
    <property type="protein sequence ID" value="OXA62801.1"/>
    <property type="molecule type" value="Genomic_DNA"/>
</dbReference>
<feature type="transmembrane region" description="Helical" evidence="10">
    <location>
        <begin position="70"/>
        <end position="98"/>
    </location>
</feature>
<keyword evidence="6 10" id="KW-0472">Membrane</keyword>
<evidence type="ECO:0000256" key="3">
    <source>
        <dbReference type="ARBA" id="ARBA00022692"/>
    </source>
</evidence>
<evidence type="ECO:0000256" key="1">
    <source>
        <dbReference type="ARBA" id="ARBA00004141"/>
    </source>
</evidence>
<name>A0A226F0R9_FOLCA</name>
<evidence type="ECO:0000256" key="4">
    <source>
        <dbReference type="ARBA" id="ARBA00022989"/>
    </source>
</evidence>
<keyword evidence="3 9" id="KW-0812">Transmembrane</keyword>
<dbReference type="OMA" id="INTHNDT"/>
<evidence type="ECO:0000313" key="12">
    <source>
        <dbReference type="EMBL" id="OXA62801.1"/>
    </source>
</evidence>
<gene>
    <name evidence="12" type="ORF">Fcan01_01271</name>
</gene>
<comment type="subcellular location">
    <subcellularLocation>
        <location evidence="1">Membrane</location>
        <topology evidence="1">Multi-pass membrane protein</topology>
    </subcellularLocation>
</comment>
<feature type="transmembrane region" description="Helical" evidence="10">
    <location>
        <begin position="110"/>
        <end position="130"/>
    </location>
</feature>
<dbReference type="InterPro" id="IPR017452">
    <property type="entry name" value="GPCR_Rhodpsn_7TM"/>
</dbReference>
<dbReference type="PANTHER" id="PTHR45695">
    <property type="entry name" value="LEUCOKININ RECEPTOR-RELATED"/>
    <property type="match status" value="1"/>
</dbReference>
<dbReference type="PRINTS" id="PR00237">
    <property type="entry name" value="GPCRRHODOPSN"/>
</dbReference>
<accession>A0A226F0R9</accession>
<feature type="transmembrane region" description="Helical" evidence="10">
    <location>
        <begin position="191"/>
        <end position="210"/>
    </location>
</feature>
<sequence>MSRHPTEWMQQEKDPLDEFILYLHQIMPNISDEESYIQLYKTYESLINTHNDTTNQDNPVEYPDFSQNQIIRGIFIFLFIAECAIGMVGNFLVCLTVYWNKSMQSPVNCYIVNLSICDFLVGAVVLPIKLFELAADAEINMMTDFACTTVRFVEAVVVFTSVFTLVAICFERYNAIVNPVLSRINMTKLRIRRMLVAVWVIPCLLAAPNLHPAKSVSNSLFSRFGEFTRVTCFDGFSDAFRFYYFMTLFVLVYLIPLGLIAVTCFRIASELLKKLPSEAGGVTFELGRRKVAKMVLVVVFSFIVCWSPYFIVTAVSQIQTENFLHFGQYFFTMLLINLLAFAHSCVNPFIYFAMSARFRKGFLHLIHSFYNCSHKYARPPENIQLSILRNGRTVTRLASLPTSPFLLTSRRIANSERTGASPEVDRSRVYIFSILNAVPFVKHNQSGKGLVEQLVYPAVTSQVFTKS</sequence>
<evidence type="ECO:0000256" key="8">
    <source>
        <dbReference type="ARBA" id="ARBA00023224"/>
    </source>
</evidence>
<dbReference type="GO" id="GO:0005886">
    <property type="term" value="C:plasma membrane"/>
    <property type="evidence" value="ECO:0007669"/>
    <property type="project" value="TreeGrafter"/>
</dbReference>
<feature type="transmembrane region" description="Helical" evidence="10">
    <location>
        <begin position="242"/>
        <end position="265"/>
    </location>
</feature>
<evidence type="ECO:0000256" key="5">
    <source>
        <dbReference type="ARBA" id="ARBA00023040"/>
    </source>
</evidence>
<feature type="transmembrane region" description="Helical" evidence="10">
    <location>
        <begin position="294"/>
        <end position="318"/>
    </location>
</feature>
<keyword evidence="7 9" id="KW-0675">Receptor</keyword>
<feature type="transmembrane region" description="Helical" evidence="10">
    <location>
        <begin position="330"/>
        <end position="354"/>
    </location>
</feature>
<keyword evidence="5 9" id="KW-0297">G-protein coupled receptor</keyword>